<sequence length="83" mass="9070">MEPMREYSVQDLLQAVEEGRVDLMLATLDAGHVDVNAKGKIEDDNGGDEARTALAYACELGRNDAMAFLLSRDNIQVNVKCGK</sequence>
<accession>A0A6A4ZSX7</accession>
<dbReference type="InterPro" id="IPR036770">
    <property type="entry name" value="Ankyrin_rpt-contain_sf"/>
</dbReference>
<evidence type="ECO:0000313" key="1">
    <source>
        <dbReference type="EMBL" id="KAF0716460.1"/>
    </source>
</evidence>
<dbReference type="AlphaFoldDB" id="A0A6A4ZSX7"/>
<feature type="non-terminal residue" evidence="1">
    <location>
        <position position="83"/>
    </location>
</feature>
<name>A0A6A4ZSX7_9STRA</name>
<proteinExistence type="predicted"/>
<dbReference type="Gene3D" id="1.25.40.20">
    <property type="entry name" value="Ankyrin repeat-containing domain"/>
    <property type="match status" value="1"/>
</dbReference>
<dbReference type="SUPFAM" id="SSF48403">
    <property type="entry name" value="Ankyrin repeat"/>
    <property type="match status" value="1"/>
</dbReference>
<gene>
    <name evidence="1" type="ORF">As57867_002830</name>
</gene>
<reference evidence="1" key="1">
    <citation type="submission" date="2019-06" db="EMBL/GenBank/DDBJ databases">
        <title>Genomics analysis of Aphanomyces spp. identifies a new class of oomycete effector associated with host adaptation.</title>
        <authorList>
            <person name="Gaulin E."/>
        </authorList>
    </citation>
    <scope>NUCLEOTIDE SEQUENCE</scope>
    <source>
        <strain evidence="1">CBS 578.67</strain>
    </source>
</reference>
<protein>
    <submittedName>
        <fullName evidence="1">Uncharacterized protein</fullName>
    </submittedName>
</protein>
<organism evidence="1">
    <name type="scientific">Aphanomyces stellatus</name>
    <dbReference type="NCBI Taxonomy" id="120398"/>
    <lineage>
        <taxon>Eukaryota</taxon>
        <taxon>Sar</taxon>
        <taxon>Stramenopiles</taxon>
        <taxon>Oomycota</taxon>
        <taxon>Saprolegniomycetes</taxon>
        <taxon>Saprolegniales</taxon>
        <taxon>Verrucalvaceae</taxon>
        <taxon>Aphanomyces</taxon>
    </lineage>
</organism>
<comment type="caution">
    <text evidence="1">The sequence shown here is derived from an EMBL/GenBank/DDBJ whole genome shotgun (WGS) entry which is preliminary data.</text>
</comment>
<dbReference type="OrthoDB" id="10249694at2759"/>
<dbReference type="EMBL" id="VJMH01000401">
    <property type="protein sequence ID" value="KAF0716460.1"/>
    <property type="molecule type" value="Genomic_DNA"/>
</dbReference>